<dbReference type="InterPro" id="IPR003323">
    <property type="entry name" value="OTU_dom"/>
</dbReference>
<evidence type="ECO:0000256" key="5">
    <source>
        <dbReference type="ARBA" id="ARBA00022801"/>
    </source>
</evidence>
<feature type="site" description="Interacts with free ubiquitin" evidence="9">
    <location>
        <position position="233"/>
    </location>
</feature>
<feature type="active site" description="Nucleophile" evidence="8">
    <location>
        <position position="85"/>
    </location>
</feature>
<protein>
    <recommendedName>
        <fullName evidence="7">Ubiquitin thioesterase</fullName>
        <ecNumber evidence="7">3.4.19.12</ecNumber>
    </recommendedName>
</protein>
<comment type="similarity">
    <text evidence="2 7">Belongs to the peptidase C65 family.</text>
</comment>
<evidence type="ECO:0000256" key="9">
    <source>
        <dbReference type="PIRSR" id="PIRSR013503-2"/>
    </source>
</evidence>
<keyword evidence="5 7" id="KW-0378">Hydrolase</keyword>
<dbReference type="InterPro" id="IPR042468">
    <property type="entry name" value="Peptidase_C65_otubain_sub1"/>
</dbReference>
<gene>
    <name evidence="12" type="ORF">DIABBA_LOCUS1910</name>
</gene>
<evidence type="ECO:0000256" key="6">
    <source>
        <dbReference type="ARBA" id="ARBA00022807"/>
    </source>
</evidence>
<dbReference type="InterPro" id="IPR016615">
    <property type="entry name" value="Otubain"/>
</dbReference>
<dbReference type="PIRSF" id="PIRSF013503">
    <property type="entry name" value="Ubiquitin_thioesterase_Otubain"/>
    <property type="match status" value="1"/>
</dbReference>
<dbReference type="AlphaFoldDB" id="A0A9N9SMW3"/>
<accession>A0A9N9SMW3</accession>
<evidence type="ECO:0000256" key="4">
    <source>
        <dbReference type="ARBA" id="ARBA00022786"/>
    </source>
</evidence>
<dbReference type="SUPFAM" id="SSF54001">
    <property type="entry name" value="Cysteine proteinases"/>
    <property type="match status" value="1"/>
</dbReference>
<evidence type="ECO:0000256" key="3">
    <source>
        <dbReference type="ARBA" id="ARBA00022670"/>
    </source>
</evidence>
<feature type="active site" evidence="8">
    <location>
        <position position="263"/>
    </location>
</feature>
<evidence type="ECO:0000313" key="12">
    <source>
        <dbReference type="EMBL" id="CAG9827960.1"/>
    </source>
</evidence>
<dbReference type="CDD" id="cd22763">
    <property type="entry name" value="OTUB1"/>
    <property type="match status" value="1"/>
</dbReference>
<dbReference type="Gene3D" id="3.30.200.60">
    <property type="entry name" value="Peptidase C65 Otubain, subdomain 1"/>
    <property type="match status" value="1"/>
</dbReference>
<evidence type="ECO:0000256" key="1">
    <source>
        <dbReference type="ARBA" id="ARBA00000707"/>
    </source>
</evidence>
<sequence length="269" mass="31225">MGDQVENLNNKVTENEPQPNRDEMIMAQQRQIEQEISESIPLLGDLEPVTSLNNEYSSDDIYLEKVSNLATKYKFIRRTRPDGNCFFRAFLYANIERLLKKKEEFEEFYNVAASSKEALVSLGFQQFTVEDFYDTYIDVLKRLKDIDTIDEALKELFSVFNDQGFSDYLVVYLRLLTSGQLQKEHEFYSCFIEGDRTVADFCHQEVEPMYKESDHIHIIAACAALNTGVRVVYMDRGTGKICTEHDLPEGCTPTVHLLYRPGHYDILYQ</sequence>
<dbReference type="InterPro" id="IPR019400">
    <property type="entry name" value="Peptidase_C65_otubain"/>
</dbReference>
<keyword evidence="4 7" id="KW-0833">Ubl conjugation pathway</keyword>
<dbReference type="EMBL" id="OU898276">
    <property type="protein sequence ID" value="CAG9827960.1"/>
    <property type="molecule type" value="Genomic_DNA"/>
</dbReference>
<organism evidence="12 13">
    <name type="scientific">Diabrotica balteata</name>
    <name type="common">Banded cucumber beetle</name>
    <dbReference type="NCBI Taxonomy" id="107213"/>
    <lineage>
        <taxon>Eukaryota</taxon>
        <taxon>Metazoa</taxon>
        <taxon>Ecdysozoa</taxon>
        <taxon>Arthropoda</taxon>
        <taxon>Hexapoda</taxon>
        <taxon>Insecta</taxon>
        <taxon>Pterygota</taxon>
        <taxon>Neoptera</taxon>
        <taxon>Endopterygota</taxon>
        <taxon>Coleoptera</taxon>
        <taxon>Polyphaga</taxon>
        <taxon>Cucujiformia</taxon>
        <taxon>Chrysomeloidea</taxon>
        <taxon>Chrysomelidae</taxon>
        <taxon>Galerucinae</taxon>
        <taxon>Diabroticina</taxon>
        <taxon>Diabroticites</taxon>
        <taxon>Diabrotica</taxon>
    </lineage>
</organism>
<dbReference type="FunFam" id="1.20.1300.20:FF:000001">
    <property type="entry name" value="Ubiquitin thioesterase OTUB1"/>
    <property type="match status" value="1"/>
</dbReference>
<name>A0A9N9SMW3_DIABA</name>
<dbReference type="GO" id="GO:0005634">
    <property type="term" value="C:nucleus"/>
    <property type="evidence" value="ECO:0007669"/>
    <property type="project" value="TreeGrafter"/>
</dbReference>
<dbReference type="InterPro" id="IPR042467">
    <property type="entry name" value="Peptidase_C65_otubain_sub2"/>
</dbReference>
<dbReference type="Gene3D" id="1.20.1300.20">
    <property type="entry name" value="Peptidase C65 Otubain, subdomain 2"/>
    <property type="match status" value="1"/>
</dbReference>
<dbReference type="Proteomes" id="UP001153709">
    <property type="component" value="Chromosome 1"/>
</dbReference>
<reference evidence="12" key="1">
    <citation type="submission" date="2022-01" db="EMBL/GenBank/DDBJ databases">
        <authorList>
            <person name="King R."/>
        </authorList>
    </citation>
    <scope>NUCLEOTIDE SEQUENCE</scope>
</reference>
<keyword evidence="6 7" id="KW-0788">Thiol protease</keyword>
<evidence type="ECO:0000256" key="7">
    <source>
        <dbReference type="PIRNR" id="PIRNR013503"/>
    </source>
</evidence>
<feature type="site" description="Interacts with free ubiquitin" evidence="9">
    <location>
        <position position="264"/>
    </location>
</feature>
<dbReference type="GO" id="GO:0071108">
    <property type="term" value="P:protein K48-linked deubiquitination"/>
    <property type="evidence" value="ECO:0007669"/>
    <property type="project" value="TreeGrafter"/>
</dbReference>
<dbReference type="GO" id="GO:0004843">
    <property type="term" value="F:cysteine-type deubiquitinase activity"/>
    <property type="evidence" value="ECO:0007669"/>
    <property type="project" value="UniProtKB-UniRule"/>
</dbReference>
<feature type="region of interest" description="Disordered" evidence="10">
    <location>
        <begin position="1"/>
        <end position="21"/>
    </location>
</feature>
<evidence type="ECO:0000256" key="10">
    <source>
        <dbReference type="SAM" id="MobiDB-lite"/>
    </source>
</evidence>
<evidence type="ECO:0000256" key="2">
    <source>
        <dbReference type="ARBA" id="ARBA00006579"/>
    </source>
</evidence>
<evidence type="ECO:0000313" key="13">
    <source>
        <dbReference type="Proteomes" id="UP001153709"/>
    </source>
</evidence>
<keyword evidence="13" id="KW-1185">Reference proteome</keyword>
<dbReference type="PANTHER" id="PTHR12931">
    <property type="entry name" value="UBIQUITIN THIOLESTERASE PROTEIN OTUB"/>
    <property type="match status" value="1"/>
</dbReference>
<evidence type="ECO:0000259" key="11">
    <source>
        <dbReference type="PROSITE" id="PS50802"/>
    </source>
</evidence>
<dbReference type="OrthoDB" id="18915at2759"/>
<dbReference type="PANTHER" id="PTHR12931:SF15">
    <property type="entry name" value="UBIQUITIN THIOESTERASE OTUBAIN-LIKE"/>
    <property type="match status" value="1"/>
</dbReference>
<feature type="active site" evidence="8">
    <location>
        <position position="82"/>
    </location>
</feature>
<dbReference type="GO" id="GO:0006508">
    <property type="term" value="P:proteolysis"/>
    <property type="evidence" value="ECO:0007669"/>
    <property type="project" value="UniProtKB-KW"/>
</dbReference>
<proteinExistence type="inferred from homology"/>
<feature type="compositionally biased region" description="Polar residues" evidence="10">
    <location>
        <begin position="1"/>
        <end position="18"/>
    </location>
</feature>
<keyword evidence="3 7" id="KW-0645">Protease</keyword>
<feature type="domain" description="OTU" evidence="11">
    <location>
        <begin position="74"/>
        <end position="269"/>
    </location>
</feature>
<dbReference type="EC" id="3.4.19.12" evidence="7"/>
<dbReference type="InterPro" id="IPR038765">
    <property type="entry name" value="Papain-like_cys_pep_sf"/>
</dbReference>
<dbReference type="PROSITE" id="PS50802">
    <property type="entry name" value="OTU"/>
    <property type="match status" value="1"/>
</dbReference>
<feature type="site" description="Interacts with free ubiquitin" evidence="9">
    <location>
        <position position="259"/>
    </location>
</feature>
<feature type="site" description="Interacts with free ubiquitin" evidence="9">
    <location>
        <position position="219"/>
    </location>
</feature>
<dbReference type="Pfam" id="PF10275">
    <property type="entry name" value="Peptidase_C65"/>
    <property type="match status" value="1"/>
</dbReference>
<dbReference type="GO" id="GO:0043130">
    <property type="term" value="F:ubiquitin binding"/>
    <property type="evidence" value="ECO:0007669"/>
    <property type="project" value="UniProtKB-UniRule"/>
</dbReference>
<evidence type="ECO:0000256" key="8">
    <source>
        <dbReference type="PIRSR" id="PIRSR013503-1"/>
    </source>
</evidence>
<comment type="catalytic activity">
    <reaction evidence="1 7">
        <text>Thiol-dependent hydrolysis of ester, thioester, amide, peptide and isopeptide bonds formed by the C-terminal Gly of ubiquitin (a 76-residue protein attached to proteins as an intracellular targeting signal).</text>
        <dbReference type="EC" id="3.4.19.12"/>
    </reaction>
</comment>
<feature type="site" description="Interacts with free ubiquitin" evidence="9">
    <location>
        <position position="235"/>
    </location>
</feature>